<dbReference type="AlphaFoldDB" id="A0A6J4JQ00"/>
<feature type="compositionally biased region" description="Basic and acidic residues" evidence="1">
    <location>
        <begin position="207"/>
        <end position="226"/>
    </location>
</feature>
<feature type="compositionally biased region" description="Low complexity" evidence="1">
    <location>
        <begin position="144"/>
        <end position="162"/>
    </location>
</feature>
<feature type="non-terminal residue" evidence="2">
    <location>
        <position position="1"/>
    </location>
</feature>
<feature type="compositionally biased region" description="Basic residues" evidence="1">
    <location>
        <begin position="128"/>
        <end position="138"/>
    </location>
</feature>
<feature type="region of interest" description="Disordered" evidence="1">
    <location>
        <begin position="1"/>
        <end position="246"/>
    </location>
</feature>
<feature type="non-terminal residue" evidence="2">
    <location>
        <position position="246"/>
    </location>
</feature>
<feature type="compositionally biased region" description="Basic residues" evidence="1">
    <location>
        <begin position="95"/>
        <end position="106"/>
    </location>
</feature>
<reference evidence="2" key="1">
    <citation type="submission" date="2020-02" db="EMBL/GenBank/DDBJ databases">
        <authorList>
            <person name="Meier V. D."/>
        </authorList>
    </citation>
    <scope>NUCLEOTIDE SEQUENCE</scope>
    <source>
        <strain evidence="2">AVDCRST_MAG08</strain>
    </source>
</reference>
<feature type="compositionally biased region" description="Basic residues" evidence="1">
    <location>
        <begin position="40"/>
        <end position="74"/>
    </location>
</feature>
<gene>
    <name evidence="2" type="ORF">AVDCRST_MAG08-4100</name>
</gene>
<evidence type="ECO:0000313" key="2">
    <source>
        <dbReference type="EMBL" id="CAA9284537.1"/>
    </source>
</evidence>
<accession>A0A6J4JQ00</accession>
<evidence type="ECO:0000256" key="1">
    <source>
        <dbReference type="SAM" id="MobiDB-lite"/>
    </source>
</evidence>
<sequence length="246" mass="27069">DRAPPHPDRRRRRGAPRHAGGADHARRGVPRRGGRERGRGGRQARRRRRALRRHPARHRPAGRRRPRVLRRAAPRRQADAGHHADRGGRGAGRGARARRRRQRLHRQALPPRRAPRPRPRPAPGVRQLRGRGVHRRPLRVPPRGQAAAGAGAQPQDPADGQGIQHPEVPLPGGRRAGAAPGAAARGVGLQQLRHHPHAGDPHLPPPPEDRARPVQDPPAADRERRLSLGRRARAGRGGLPGRTKTL</sequence>
<feature type="compositionally biased region" description="Low complexity" evidence="1">
    <location>
        <begin position="170"/>
        <end position="189"/>
    </location>
</feature>
<feature type="compositionally biased region" description="Basic and acidic residues" evidence="1">
    <location>
        <begin position="76"/>
        <end position="88"/>
    </location>
</feature>
<proteinExistence type="predicted"/>
<protein>
    <submittedName>
        <fullName evidence="2">Two-component transcriptional response regulator, LuxR family</fullName>
    </submittedName>
</protein>
<organism evidence="2">
    <name type="scientific">uncultured Acetobacteraceae bacterium</name>
    <dbReference type="NCBI Taxonomy" id="169975"/>
    <lineage>
        <taxon>Bacteria</taxon>
        <taxon>Pseudomonadati</taxon>
        <taxon>Pseudomonadota</taxon>
        <taxon>Alphaproteobacteria</taxon>
        <taxon>Acetobacterales</taxon>
        <taxon>Acetobacteraceae</taxon>
        <taxon>environmental samples</taxon>
    </lineage>
</organism>
<dbReference type="EMBL" id="CADCTG010000319">
    <property type="protein sequence ID" value="CAA9284537.1"/>
    <property type="molecule type" value="Genomic_DNA"/>
</dbReference>
<name>A0A6J4JQ00_9PROT</name>